<gene>
    <name evidence="3" type="ORF">HYY20_13680</name>
</gene>
<dbReference type="InterPro" id="IPR052554">
    <property type="entry name" value="2-oxoglutarate_synth_KorC"/>
</dbReference>
<dbReference type="Proteomes" id="UP000769766">
    <property type="component" value="Unassembled WGS sequence"/>
</dbReference>
<reference evidence="3" key="1">
    <citation type="submission" date="2020-07" db="EMBL/GenBank/DDBJ databases">
        <title>Huge and variable diversity of episymbiotic CPR bacteria and DPANN archaea in groundwater ecosystems.</title>
        <authorList>
            <person name="He C.Y."/>
            <person name="Keren R."/>
            <person name="Whittaker M."/>
            <person name="Farag I.F."/>
            <person name="Doudna J."/>
            <person name="Cate J.H.D."/>
            <person name="Banfield J.F."/>
        </authorList>
    </citation>
    <scope>NUCLEOTIDE SEQUENCE</scope>
    <source>
        <strain evidence="3">NC_groundwater_672_Ag_B-0.1um_62_36</strain>
    </source>
</reference>
<keyword evidence="1" id="KW-0560">Oxidoreductase</keyword>
<dbReference type="AlphaFoldDB" id="A0A932CRF1"/>
<dbReference type="InterPro" id="IPR002869">
    <property type="entry name" value="Pyrv_flavodox_OxRed_cen"/>
</dbReference>
<dbReference type="Gene3D" id="3.40.920.10">
    <property type="entry name" value="Pyruvate-ferredoxin oxidoreductase, PFOR, domain III"/>
    <property type="match status" value="1"/>
</dbReference>
<dbReference type="PANTHER" id="PTHR42730:SF1">
    <property type="entry name" value="2-OXOGLUTARATE SYNTHASE SUBUNIT KORC"/>
    <property type="match status" value="1"/>
</dbReference>
<dbReference type="SUPFAM" id="SSF53323">
    <property type="entry name" value="Pyruvate-ferredoxin oxidoreductase, PFOR, domain III"/>
    <property type="match status" value="1"/>
</dbReference>
<proteinExistence type="predicted"/>
<evidence type="ECO:0000313" key="3">
    <source>
        <dbReference type="EMBL" id="MBI2877921.1"/>
    </source>
</evidence>
<organism evidence="3 4">
    <name type="scientific">Tectimicrobiota bacterium</name>
    <dbReference type="NCBI Taxonomy" id="2528274"/>
    <lineage>
        <taxon>Bacteria</taxon>
        <taxon>Pseudomonadati</taxon>
        <taxon>Nitrospinota/Tectimicrobiota group</taxon>
        <taxon>Candidatus Tectimicrobiota</taxon>
    </lineage>
</organism>
<dbReference type="EMBL" id="JACPRF010000415">
    <property type="protein sequence ID" value="MBI2877921.1"/>
    <property type="molecule type" value="Genomic_DNA"/>
</dbReference>
<evidence type="ECO:0000256" key="1">
    <source>
        <dbReference type="ARBA" id="ARBA00023002"/>
    </source>
</evidence>
<dbReference type="InterPro" id="IPR019752">
    <property type="entry name" value="Pyrv/ketoisovalerate_OxRed_cat"/>
</dbReference>
<evidence type="ECO:0000259" key="2">
    <source>
        <dbReference type="Pfam" id="PF01558"/>
    </source>
</evidence>
<dbReference type="Pfam" id="PF01558">
    <property type="entry name" value="POR"/>
    <property type="match status" value="1"/>
</dbReference>
<sequence length="204" mass="21807">MQGTATVAGVAQGTGAEKAREAGAHSVIFAGIGGRGVLAAGRILAEAAVADYPHVIWLPTLTTAMRGEPCECTLVLSPQRIASVNVWRPDALVILDPSRLKVFEGRVRPGGLIITETAGLEEKERRADVQWIKVPALEMAIQMGNPMMANLILLGIYVGKMGVVPPEAVEAKLEKKFGGREMVSATNREAFRQGIELARDQLGR</sequence>
<protein>
    <submittedName>
        <fullName evidence="3">2-oxoacid:acceptor oxidoreductase family protein</fullName>
    </submittedName>
</protein>
<dbReference type="PANTHER" id="PTHR42730">
    <property type="entry name" value="2-OXOGLUTARATE SYNTHASE SUBUNIT KORC"/>
    <property type="match status" value="1"/>
</dbReference>
<evidence type="ECO:0000313" key="4">
    <source>
        <dbReference type="Proteomes" id="UP000769766"/>
    </source>
</evidence>
<feature type="domain" description="Pyruvate/ketoisovalerate oxidoreductase catalytic" evidence="2">
    <location>
        <begin position="33"/>
        <end position="196"/>
    </location>
</feature>
<dbReference type="GO" id="GO:0016903">
    <property type="term" value="F:oxidoreductase activity, acting on the aldehyde or oxo group of donors"/>
    <property type="evidence" value="ECO:0007669"/>
    <property type="project" value="InterPro"/>
</dbReference>
<accession>A0A932CRF1</accession>
<comment type="caution">
    <text evidence="3">The sequence shown here is derived from an EMBL/GenBank/DDBJ whole genome shotgun (WGS) entry which is preliminary data.</text>
</comment>
<name>A0A932CRF1_UNCTE</name>